<feature type="domain" description="DprA winged helix" evidence="3">
    <location>
        <begin position="314"/>
        <end position="366"/>
    </location>
</feature>
<dbReference type="EMBL" id="WMJX01000011">
    <property type="protein sequence ID" value="MTG97896.1"/>
    <property type="molecule type" value="Genomic_DNA"/>
</dbReference>
<dbReference type="PANTHER" id="PTHR43022:SF1">
    <property type="entry name" value="PROTEIN SMF"/>
    <property type="match status" value="1"/>
</dbReference>
<dbReference type="SUPFAM" id="SSF102405">
    <property type="entry name" value="MCP/YpsA-like"/>
    <property type="match status" value="1"/>
</dbReference>
<proteinExistence type="inferred from homology"/>
<dbReference type="InterPro" id="IPR003488">
    <property type="entry name" value="DprA"/>
</dbReference>
<evidence type="ECO:0000259" key="3">
    <source>
        <dbReference type="Pfam" id="PF17782"/>
    </source>
</evidence>
<dbReference type="GO" id="GO:0009294">
    <property type="term" value="P:DNA-mediated transformation"/>
    <property type="evidence" value="ECO:0007669"/>
    <property type="project" value="InterPro"/>
</dbReference>
<comment type="caution">
    <text evidence="4">The sequence shown here is derived from an EMBL/GenBank/DDBJ whole genome shotgun (WGS) entry which is preliminary data.</text>
</comment>
<dbReference type="Proteomes" id="UP000438760">
    <property type="component" value="Unassembled WGS sequence"/>
</dbReference>
<dbReference type="Gene3D" id="1.10.10.10">
    <property type="entry name" value="Winged helix-like DNA-binding domain superfamily/Winged helix DNA-binding domain"/>
    <property type="match status" value="1"/>
</dbReference>
<organism evidence="4 5">
    <name type="scientific">Myroides albus</name>
    <dbReference type="NCBI Taxonomy" id="2562892"/>
    <lineage>
        <taxon>Bacteria</taxon>
        <taxon>Pseudomonadati</taxon>
        <taxon>Bacteroidota</taxon>
        <taxon>Flavobacteriia</taxon>
        <taxon>Flavobacteriales</taxon>
        <taxon>Flavobacteriaceae</taxon>
        <taxon>Myroides</taxon>
    </lineage>
</organism>
<name>A0A6I3LJZ7_9FLAO</name>
<sequence length="372" mass="41812">MNADISQEELFYAIALTKVNGIGPILAKRLIEFAGSAKQVFFLSSKELMLVPKISDLLLRKLSDKRVLERADAEIEAIIKHNITVYYFLSDKYPFLLKQCIDCPILLYSSSALFDWSDRKVISIIGTRQPSSRGMDFCQKIISDLAEFNPIIVSGLAYGIDICAHKAALDCNLQTVAILGHGLERIYPEQHKFVAQQIEKSGSILTEFPLYSKVDRENFIQRNRIVAGLSQTTIVIESALRGGAMSTISFANDYNREVFAVPGRINDITSQGCNEVIRTQRAQLLTSSKEIVEGLNWNQESRKVKSIQPELFVDLSADEKAVYDYLVVEQRELLDLIALGTELPIYKVSNALLNLELKGLIRPLPGRYFEIV</sequence>
<evidence type="ECO:0000313" key="5">
    <source>
        <dbReference type="Proteomes" id="UP000438760"/>
    </source>
</evidence>
<dbReference type="InterPro" id="IPR036388">
    <property type="entry name" value="WH-like_DNA-bd_sf"/>
</dbReference>
<reference evidence="4 5" key="1">
    <citation type="submission" date="2019-11" db="EMBL/GenBank/DDBJ databases">
        <title>Genome of Strain BIT-d1.</title>
        <authorList>
            <person name="Yang Y."/>
        </authorList>
    </citation>
    <scope>NUCLEOTIDE SEQUENCE [LARGE SCALE GENOMIC DNA]</scope>
    <source>
        <strain evidence="4 5">BIT-d1</strain>
    </source>
</reference>
<dbReference type="RefSeq" id="WP_155091937.1">
    <property type="nucleotide sequence ID" value="NZ_WMJX01000011.1"/>
</dbReference>
<dbReference type="AlphaFoldDB" id="A0A6I3LJZ7"/>
<dbReference type="Pfam" id="PF17782">
    <property type="entry name" value="WHD_DprA"/>
    <property type="match status" value="1"/>
</dbReference>
<evidence type="ECO:0000313" key="4">
    <source>
        <dbReference type="EMBL" id="MTG97896.1"/>
    </source>
</evidence>
<dbReference type="Gene3D" id="3.40.50.450">
    <property type="match status" value="1"/>
</dbReference>
<dbReference type="NCBIfam" id="TIGR00732">
    <property type="entry name" value="dprA"/>
    <property type="match status" value="1"/>
</dbReference>
<dbReference type="OrthoDB" id="9785707at2"/>
<keyword evidence="5" id="KW-1185">Reference proteome</keyword>
<dbReference type="Pfam" id="PF02481">
    <property type="entry name" value="DNA_processg_A"/>
    <property type="match status" value="1"/>
</dbReference>
<dbReference type="InterPro" id="IPR010994">
    <property type="entry name" value="RuvA_2-like"/>
</dbReference>
<dbReference type="PANTHER" id="PTHR43022">
    <property type="entry name" value="PROTEIN SMF"/>
    <property type="match status" value="1"/>
</dbReference>
<dbReference type="SUPFAM" id="SSF47781">
    <property type="entry name" value="RuvA domain 2-like"/>
    <property type="match status" value="1"/>
</dbReference>
<comment type="similarity">
    <text evidence="1">Belongs to the DprA/Smf family.</text>
</comment>
<accession>A0A6I3LJZ7</accession>
<protein>
    <submittedName>
        <fullName evidence="4">DNA-protecting protein DprA</fullName>
    </submittedName>
</protein>
<evidence type="ECO:0000259" key="2">
    <source>
        <dbReference type="Pfam" id="PF02481"/>
    </source>
</evidence>
<dbReference type="InterPro" id="IPR041614">
    <property type="entry name" value="DprA_WH"/>
</dbReference>
<gene>
    <name evidence="4" type="primary">dprA</name>
    <name evidence="4" type="ORF">GJV76_07035</name>
</gene>
<evidence type="ECO:0000256" key="1">
    <source>
        <dbReference type="ARBA" id="ARBA00006525"/>
    </source>
</evidence>
<dbReference type="InterPro" id="IPR057666">
    <property type="entry name" value="DrpA_SLOG"/>
</dbReference>
<feature type="domain" description="Smf/DprA SLOG" evidence="2">
    <location>
        <begin position="87"/>
        <end position="295"/>
    </location>
</feature>